<dbReference type="AlphaFoldDB" id="A0A376CLW3"/>
<name>A0A376CLW3_9CORY</name>
<reference evidence="1 2" key="1">
    <citation type="submission" date="2018-06" db="EMBL/GenBank/DDBJ databases">
        <authorList>
            <consortium name="Pathogen Informatics"/>
            <person name="Doyle S."/>
        </authorList>
    </citation>
    <scope>NUCLEOTIDE SEQUENCE [LARGE SCALE GENOMIC DNA]</scope>
    <source>
        <strain evidence="1 2">NCTC11862</strain>
    </source>
</reference>
<organism evidence="1 2">
    <name type="scientific">Corynebacterium pilosum</name>
    <dbReference type="NCBI Taxonomy" id="35756"/>
    <lineage>
        <taxon>Bacteria</taxon>
        <taxon>Bacillati</taxon>
        <taxon>Actinomycetota</taxon>
        <taxon>Actinomycetes</taxon>
        <taxon>Mycobacteriales</taxon>
        <taxon>Corynebacteriaceae</taxon>
        <taxon>Corynebacterium</taxon>
    </lineage>
</organism>
<keyword evidence="2" id="KW-1185">Reference proteome</keyword>
<dbReference type="Proteomes" id="UP000254467">
    <property type="component" value="Unassembled WGS sequence"/>
</dbReference>
<gene>
    <name evidence="1" type="ORF">NCTC11862_01222</name>
</gene>
<proteinExistence type="predicted"/>
<accession>A0A376CLW3</accession>
<protein>
    <submittedName>
        <fullName evidence="1">Uncharacterized protein</fullName>
    </submittedName>
</protein>
<evidence type="ECO:0000313" key="2">
    <source>
        <dbReference type="Proteomes" id="UP000254467"/>
    </source>
</evidence>
<evidence type="ECO:0000313" key="1">
    <source>
        <dbReference type="EMBL" id="STC69430.1"/>
    </source>
</evidence>
<dbReference type="EMBL" id="UFXQ01000001">
    <property type="protein sequence ID" value="STC69430.1"/>
    <property type="molecule type" value="Genomic_DNA"/>
</dbReference>
<sequence>MLADPLCGKNDQHMAEDLADLHPANAQIVTEALQPVFAEVQERLGSALYNFPSFTAGLTNTMRAVETSNLLRDLKGHALPPILSFPAIESIALDKLQDAMRIHDSWVEDLQARLVATTTGFRRTLFPPNLRQLADEITAEEVNRFVEKEAIPLYLVPKGRTALRLIRAKDRQARRKVLNSCFNSIVDDCEKILTESRAESIADQVSFIRDGIGALRAGYTPSAQAMFTVTLDTLITRLYPDQENLRRIRNRQKDKDASEEFDQMNIREALVWLPIWNAHESFWPNKGDPVPHHFSRHASVHAVTSRQFNKRNCIQALMLVTSLVGYGNALW</sequence>